<keyword evidence="1" id="KW-0732">Signal</keyword>
<feature type="signal peptide" evidence="1">
    <location>
        <begin position="1"/>
        <end position="23"/>
    </location>
</feature>
<keyword evidence="4" id="KW-1185">Reference proteome</keyword>
<dbReference type="Pfam" id="PF04366">
    <property type="entry name" value="Ysc84"/>
    <property type="match status" value="1"/>
</dbReference>
<dbReference type="GO" id="GO:0035091">
    <property type="term" value="F:phosphatidylinositol binding"/>
    <property type="evidence" value="ECO:0007669"/>
    <property type="project" value="TreeGrafter"/>
</dbReference>
<evidence type="ECO:0000313" key="4">
    <source>
        <dbReference type="Proteomes" id="UP000721844"/>
    </source>
</evidence>
<evidence type="ECO:0000313" key="3">
    <source>
        <dbReference type="EMBL" id="MCB8882810.1"/>
    </source>
</evidence>
<dbReference type="InterPro" id="IPR007461">
    <property type="entry name" value="Ysc84_actin-binding"/>
</dbReference>
<feature type="domain" description="Ysc84 actin-binding" evidence="2">
    <location>
        <begin position="106"/>
        <end position="227"/>
    </location>
</feature>
<dbReference type="InterPro" id="IPR051702">
    <property type="entry name" value="SH3_domain_YSC84-like"/>
</dbReference>
<dbReference type="PANTHER" id="PTHR15629">
    <property type="entry name" value="SH3YL1 PROTEIN"/>
    <property type="match status" value="1"/>
</dbReference>
<proteinExistence type="predicted"/>
<name>A0A964E5L5_9PROT</name>
<feature type="chain" id="PRO_5037558109" evidence="1">
    <location>
        <begin position="24"/>
        <end position="230"/>
    </location>
</feature>
<evidence type="ECO:0000259" key="2">
    <source>
        <dbReference type="Pfam" id="PF04366"/>
    </source>
</evidence>
<protein>
    <submittedName>
        <fullName evidence="3">Lipid-binding SYLF domain-containing protein</fullName>
    </submittedName>
</protein>
<sequence>MTLRNFGFAACLMALAPVLSGCAISGQGPAAQQDVVDRSTLALQEILNSTQSTSTVDSLRSARAVIICPQTFKAGFIFGGSGGNCVLMARAAGGSWSDPAFYTIGSGSFGAQIGIQDAEVMIMVMNDRALGAVMRNRFKLGGDASLAFATVGAGVGGATTTHMRADIVTFARTRGLYAGVSIEGSVLSPDTQSNQAYYGQPYNAPQIVVQMMANNPGANPLRATLSQYGG</sequence>
<dbReference type="Proteomes" id="UP000721844">
    <property type="component" value="Unassembled WGS sequence"/>
</dbReference>
<dbReference type="AlphaFoldDB" id="A0A964E5L5"/>
<organism evidence="3 4">
    <name type="scientific">Acidisoma cellulosilyticum</name>
    <dbReference type="NCBI Taxonomy" id="2802395"/>
    <lineage>
        <taxon>Bacteria</taxon>
        <taxon>Pseudomonadati</taxon>
        <taxon>Pseudomonadota</taxon>
        <taxon>Alphaproteobacteria</taxon>
        <taxon>Acetobacterales</taxon>
        <taxon>Acidocellaceae</taxon>
        <taxon>Acidisoma</taxon>
    </lineage>
</organism>
<dbReference type="PANTHER" id="PTHR15629:SF2">
    <property type="entry name" value="SH3 DOMAIN-CONTAINING YSC84-LIKE PROTEIN 1"/>
    <property type="match status" value="1"/>
</dbReference>
<accession>A0A964E5L5</accession>
<dbReference type="EMBL" id="JAESVA010000009">
    <property type="protein sequence ID" value="MCB8882810.1"/>
    <property type="molecule type" value="Genomic_DNA"/>
</dbReference>
<dbReference type="PROSITE" id="PS51257">
    <property type="entry name" value="PROKAR_LIPOPROTEIN"/>
    <property type="match status" value="1"/>
</dbReference>
<gene>
    <name evidence="3" type="ORF">ACELLULO517_21370</name>
</gene>
<comment type="caution">
    <text evidence="3">The sequence shown here is derived from an EMBL/GenBank/DDBJ whole genome shotgun (WGS) entry which is preliminary data.</text>
</comment>
<dbReference type="CDD" id="cd11524">
    <property type="entry name" value="SYLF"/>
    <property type="match status" value="1"/>
</dbReference>
<evidence type="ECO:0000256" key="1">
    <source>
        <dbReference type="SAM" id="SignalP"/>
    </source>
</evidence>
<dbReference type="RefSeq" id="WP_227309465.1">
    <property type="nucleotide sequence ID" value="NZ_JAESVA010000009.1"/>
</dbReference>
<reference evidence="3 4" key="1">
    <citation type="journal article" date="2021" name="Microorganisms">
        <title>Acidisoma silvae sp. nov. and Acidisomacellulosilytica sp. nov., Two Acidophilic Bacteria Isolated from Decaying Wood, Hydrolyzing Cellulose and Producing Poly-3-hydroxybutyrate.</title>
        <authorList>
            <person name="Mieszkin S."/>
            <person name="Pouder E."/>
            <person name="Uroz S."/>
            <person name="Simon-Colin C."/>
            <person name="Alain K."/>
        </authorList>
    </citation>
    <scope>NUCLEOTIDE SEQUENCE [LARGE SCALE GENOMIC DNA]</scope>
    <source>
        <strain evidence="3 4">HW T5.17</strain>
    </source>
</reference>